<dbReference type="PANTHER" id="PTHR45623:SF49">
    <property type="entry name" value="SWI_SNF-RELATED MATRIX-ASSOCIATED ACTIN-DEPENDENT REGULATOR OF CHROMATIN SUBFAMILY A MEMBER 5"/>
    <property type="match status" value="1"/>
</dbReference>
<dbReference type="GO" id="GO:0000785">
    <property type="term" value="C:chromatin"/>
    <property type="evidence" value="ECO:0007669"/>
    <property type="project" value="TreeGrafter"/>
</dbReference>
<dbReference type="Proteomes" id="UP000711488">
    <property type="component" value="Unassembled WGS sequence"/>
</dbReference>
<reference evidence="2" key="2">
    <citation type="journal article" date="2018" name="Environ. Sci. Technol.">
        <title>The Toxicogenome of Hyalella azteca: A Model for Sediment Ecotoxicology and Evolutionary Toxicology.</title>
        <authorList>
            <person name="Poynton H.C."/>
            <person name="Hasenbein S."/>
            <person name="Benoit J.B."/>
            <person name="Sepulveda M.S."/>
            <person name="Poelchau M.F."/>
            <person name="Hughes D.S.T."/>
            <person name="Murali S.C."/>
            <person name="Chen S."/>
            <person name="Glastad K.M."/>
            <person name="Goodisman M.A.D."/>
            <person name="Werren J.H."/>
            <person name="Vineis J.H."/>
            <person name="Bowen J.L."/>
            <person name="Friedrich M."/>
            <person name="Jones J."/>
            <person name="Robertson H.M."/>
            <person name="Feyereisen R."/>
            <person name="Mechler-Hickson A."/>
            <person name="Mathers N."/>
            <person name="Lee C.E."/>
            <person name="Colbourne J.K."/>
            <person name="Biales A."/>
            <person name="Johnston J.S."/>
            <person name="Wellborn G.A."/>
            <person name="Rosendale A.J."/>
            <person name="Cridge A.G."/>
            <person name="Munoz-Torres M.C."/>
            <person name="Bain P.A."/>
            <person name="Manny A.R."/>
            <person name="Major K.M."/>
            <person name="Lambert F.N."/>
            <person name="Vulpe C.D."/>
            <person name="Tuck P."/>
            <person name="Blalock B.J."/>
            <person name="Lin Y.Y."/>
            <person name="Smith M.E."/>
            <person name="Ochoa-Acuna H."/>
            <person name="Chen M.M."/>
            <person name="Childers C.P."/>
            <person name="Qu J."/>
            <person name="Dugan S."/>
            <person name="Lee S.L."/>
            <person name="Chao H."/>
            <person name="Dinh H."/>
            <person name="Han Y."/>
            <person name="Doddapaneni H."/>
            <person name="Worley K.C."/>
            <person name="Muzny D.M."/>
            <person name="Gibbs R.A."/>
            <person name="Richards S."/>
        </authorList>
    </citation>
    <scope>NUCLEOTIDE SEQUENCE</scope>
    <source>
        <strain evidence="2">HAZT.00-mixed</strain>
        <tissue evidence="2">Whole organism</tissue>
    </source>
</reference>
<dbReference type="Gene3D" id="3.40.50.300">
    <property type="entry name" value="P-loop containing nucleotide triphosphate hydrolases"/>
    <property type="match status" value="1"/>
</dbReference>
<accession>A0A6A0H2L3</accession>
<dbReference type="SUPFAM" id="SSF52540">
    <property type="entry name" value="P-loop containing nucleoside triphosphate hydrolases"/>
    <property type="match status" value="1"/>
</dbReference>
<dbReference type="OrthoDB" id="5857104at2759"/>
<evidence type="ECO:0000313" key="2">
    <source>
        <dbReference type="EMBL" id="KAA0196820.1"/>
    </source>
</evidence>
<dbReference type="GO" id="GO:0042393">
    <property type="term" value="F:histone binding"/>
    <property type="evidence" value="ECO:0007669"/>
    <property type="project" value="TreeGrafter"/>
</dbReference>
<reference evidence="2" key="1">
    <citation type="submission" date="2014-08" db="EMBL/GenBank/DDBJ databases">
        <authorList>
            <person name="Murali S."/>
            <person name="Richards S."/>
            <person name="Bandaranaike D."/>
            <person name="Bellair M."/>
            <person name="Blankenburg K."/>
            <person name="Chao H."/>
            <person name="Dinh H."/>
            <person name="Doddapaneni H."/>
            <person name="Dugan-Rocha S."/>
            <person name="Elkadiri S."/>
            <person name="Gnanaolivu R."/>
            <person name="Hughes D."/>
            <person name="Lee S."/>
            <person name="Li M."/>
            <person name="Ming W."/>
            <person name="Munidasa M."/>
            <person name="Muniz J."/>
            <person name="Nguyen L."/>
            <person name="Osuji N."/>
            <person name="Pu L.-L."/>
            <person name="Puazo M."/>
            <person name="Skinner E."/>
            <person name="Qu C."/>
            <person name="Quiroz J."/>
            <person name="Raj R."/>
            <person name="Weissenberger G."/>
            <person name="Xin Y."/>
            <person name="Zou X."/>
            <person name="Han Y."/>
            <person name="Worley K."/>
            <person name="Muzny D."/>
            <person name="Gibbs R."/>
        </authorList>
    </citation>
    <scope>NUCLEOTIDE SEQUENCE</scope>
    <source>
        <strain evidence="2">HAZT.00-mixed</strain>
        <tissue evidence="2">Whole organism</tissue>
    </source>
</reference>
<protein>
    <recommendedName>
        <fullName evidence="3">Chromatin-remodeling ATPase INO80</fullName>
    </recommendedName>
</protein>
<proteinExistence type="predicted"/>
<name>A0A6A0H2L3_HYAAZ</name>
<dbReference type="GO" id="GO:0016887">
    <property type="term" value="F:ATP hydrolysis activity"/>
    <property type="evidence" value="ECO:0007669"/>
    <property type="project" value="TreeGrafter"/>
</dbReference>
<sequence length="138" mass="15820">MDVQAMDRAHRIGQKKQVRVFRFIHENSMEEKLVERAEIKLRLDKLVIQQGRLQDTKASLGKDEMLAMIRHGANEVFKSKDQEITDQDIDDLIMQGEQRVWQGFGCVMACRESSGYGRGLRVLMSCRGNSGYFRGLGV</sequence>
<evidence type="ECO:0008006" key="3">
    <source>
        <dbReference type="Google" id="ProtNLM"/>
    </source>
</evidence>
<comment type="caution">
    <text evidence="2">The sequence shown here is derived from an EMBL/GenBank/DDBJ whole genome shotgun (WGS) entry which is preliminary data.</text>
</comment>
<dbReference type="GO" id="GO:0140658">
    <property type="term" value="F:ATP-dependent chromatin remodeler activity"/>
    <property type="evidence" value="ECO:0007669"/>
    <property type="project" value="TreeGrafter"/>
</dbReference>
<dbReference type="AlphaFoldDB" id="A0A6A0H2L3"/>
<evidence type="ECO:0000256" key="1">
    <source>
        <dbReference type="ARBA" id="ARBA00023242"/>
    </source>
</evidence>
<dbReference type="GO" id="GO:0034728">
    <property type="term" value="P:nucleosome organization"/>
    <property type="evidence" value="ECO:0007669"/>
    <property type="project" value="TreeGrafter"/>
</dbReference>
<dbReference type="GO" id="GO:0003677">
    <property type="term" value="F:DNA binding"/>
    <property type="evidence" value="ECO:0007669"/>
    <property type="project" value="TreeGrafter"/>
</dbReference>
<dbReference type="PANTHER" id="PTHR45623">
    <property type="entry name" value="CHROMODOMAIN-HELICASE-DNA-BINDING PROTEIN 3-RELATED-RELATED"/>
    <property type="match status" value="1"/>
</dbReference>
<gene>
    <name evidence="2" type="ORF">HAZT_HAZT008084</name>
</gene>
<keyword evidence="1" id="KW-0539">Nucleus</keyword>
<dbReference type="InterPro" id="IPR027417">
    <property type="entry name" value="P-loop_NTPase"/>
</dbReference>
<dbReference type="GO" id="GO:0003682">
    <property type="term" value="F:chromatin binding"/>
    <property type="evidence" value="ECO:0007669"/>
    <property type="project" value="TreeGrafter"/>
</dbReference>
<organism evidence="2">
    <name type="scientific">Hyalella azteca</name>
    <name type="common">Amphipod</name>
    <dbReference type="NCBI Taxonomy" id="294128"/>
    <lineage>
        <taxon>Eukaryota</taxon>
        <taxon>Metazoa</taxon>
        <taxon>Ecdysozoa</taxon>
        <taxon>Arthropoda</taxon>
        <taxon>Crustacea</taxon>
        <taxon>Multicrustacea</taxon>
        <taxon>Malacostraca</taxon>
        <taxon>Eumalacostraca</taxon>
        <taxon>Peracarida</taxon>
        <taxon>Amphipoda</taxon>
        <taxon>Senticaudata</taxon>
        <taxon>Talitrida</taxon>
        <taxon>Talitroidea</taxon>
        <taxon>Hyalellidae</taxon>
        <taxon>Hyalella</taxon>
    </lineage>
</organism>
<dbReference type="EMBL" id="JQDR03008694">
    <property type="protein sequence ID" value="KAA0196820.1"/>
    <property type="molecule type" value="Genomic_DNA"/>
</dbReference>
<reference evidence="2" key="3">
    <citation type="submission" date="2019-06" db="EMBL/GenBank/DDBJ databases">
        <authorList>
            <person name="Poynton C."/>
            <person name="Hasenbein S."/>
            <person name="Benoit J.B."/>
            <person name="Sepulveda M.S."/>
            <person name="Poelchau M.F."/>
            <person name="Murali S.C."/>
            <person name="Chen S."/>
            <person name="Glastad K.M."/>
            <person name="Werren J.H."/>
            <person name="Vineis J.H."/>
            <person name="Bowen J.L."/>
            <person name="Friedrich M."/>
            <person name="Jones J."/>
            <person name="Robertson H.M."/>
            <person name="Feyereisen R."/>
            <person name="Mechler-Hickson A."/>
            <person name="Mathers N."/>
            <person name="Lee C.E."/>
            <person name="Colbourne J.K."/>
            <person name="Biales A."/>
            <person name="Johnston J.S."/>
            <person name="Wellborn G.A."/>
            <person name="Rosendale A.J."/>
            <person name="Cridge A.G."/>
            <person name="Munoz-Torres M.C."/>
            <person name="Bain P.A."/>
            <person name="Manny A.R."/>
            <person name="Major K.M."/>
            <person name="Lambert F.N."/>
            <person name="Vulpe C.D."/>
            <person name="Tuck P."/>
            <person name="Blalock B.J."/>
            <person name="Lin Y.-Y."/>
            <person name="Smith M.E."/>
            <person name="Ochoa-Acuna H."/>
            <person name="Chen M.-J.M."/>
            <person name="Childers C.P."/>
            <person name="Qu J."/>
            <person name="Dugan S."/>
            <person name="Lee S.L."/>
            <person name="Chao H."/>
            <person name="Dinh H."/>
            <person name="Han Y."/>
            <person name="Doddapaneni H."/>
            <person name="Worley K.C."/>
            <person name="Muzny D.M."/>
            <person name="Gibbs R.A."/>
            <person name="Richards S."/>
        </authorList>
    </citation>
    <scope>NUCLEOTIDE SEQUENCE</scope>
    <source>
        <strain evidence="2">HAZT.00-mixed</strain>
        <tissue evidence="2">Whole organism</tissue>
    </source>
</reference>
<dbReference type="GO" id="GO:0005634">
    <property type="term" value="C:nucleus"/>
    <property type="evidence" value="ECO:0007669"/>
    <property type="project" value="TreeGrafter"/>
</dbReference>